<dbReference type="GO" id="GO:0046872">
    <property type="term" value="F:metal ion binding"/>
    <property type="evidence" value="ECO:0007669"/>
    <property type="project" value="UniProtKB-KW"/>
</dbReference>
<keyword evidence="5" id="KW-0408">Iron</keyword>
<evidence type="ECO:0000256" key="4">
    <source>
        <dbReference type="ARBA" id="ARBA00022801"/>
    </source>
</evidence>
<dbReference type="InterPro" id="IPR051094">
    <property type="entry name" value="Diverse_Catalytic_Enzymes"/>
</dbReference>
<gene>
    <name evidence="8" type="primary">yqeK</name>
    <name evidence="8" type="ORF">INP52_05395</name>
</gene>
<feature type="domain" description="HD" evidence="7">
    <location>
        <begin position="34"/>
        <end position="149"/>
    </location>
</feature>
<dbReference type="AlphaFoldDB" id="A0A7S7RTS2"/>
<reference evidence="8 9" key="1">
    <citation type="submission" date="2020-10" db="EMBL/GenBank/DDBJ databases">
        <title>Olsenella immobilis sp.nov., isolated from the mud in a fermentation cellar used for the production of Chinese strong-flavoured liquor.</title>
        <authorList>
            <person name="Lu L."/>
        </authorList>
    </citation>
    <scope>NUCLEOTIDE SEQUENCE [LARGE SCALE GENOMIC DNA]</scope>
    <source>
        <strain evidence="8 9">LZLJ-2</strain>
    </source>
</reference>
<evidence type="ECO:0000256" key="3">
    <source>
        <dbReference type="ARBA" id="ARBA00022741"/>
    </source>
</evidence>
<sequence length="209" mass="22619">MAGEDGGLYTAQERALVARLEADLKAQLAPKPCRLAHSLSVARTAEDLALTYGVDPLWARVAGILHDWDKVVAEDELVARARRLGVEMGVDLGLVRPLLHGIVAARELPARYPELPDEVWHAIAVHTTAAPEMSPLDEVLFVADGIEPLRPPAPGIEKTRALVGAAPLDDVFWSSFVGGIVYVLEEGRYLYPGSIDIYNALAAGRARTR</sequence>
<dbReference type="PROSITE" id="PS51831">
    <property type="entry name" value="HD"/>
    <property type="match status" value="1"/>
</dbReference>
<keyword evidence="9" id="KW-1185">Reference proteome</keyword>
<keyword evidence="4 8" id="KW-0378">Hydrolase</keyword>
<evidence type="ECO:0000313" key="8">
    <source>
        <dbReference type="EMBL" id="QOY59880.1"/>
    </source>
</evidence>
<keyword evidence="3" id="KW-0547">Nucleotide-binding</keyword>
<name>A0A7S7RTS2_9ACTN</name>
<evidence type="ECO:0000256" key="6">
    <source>
        <dbReference type="ARBA" id="ARBA00049417"/>
    </source>
</evidence>
<dbReference type="Proteomes" id="UP000593735">
    <property type="component" value="Chromosome"/>
</dbReference>
<dbReference type="EC" id="3.6.1.41" evidence="1"/>
<keyword evidence="2" id="KW-0479">Metal-binding</keyword>
<dbReference type="SMART" id="SM00471">
    <property type="entry name" value="HDc"/>
    <property type="match status" value="1"/>
</dbReference>
<accession>A0A7S7RTS2</accession>
<dbReference type="SUPFAM" id="SSF109604">
    <property type="entry name" value="HD-domain/PDEase-like"/>
    <property type="match status" value="1"/>
</dbReference>
<dbReference type="KEGG" id="tio:INP52_05395"/>
<dbReference type="PANTHER" id="PTHR35795">
    <property type="entry name" value="SLR1885 PROTEIN"/>
    <property type="match status" value="1"/>
</dbReference>
<dbReference type="InterPro" id="IPR003607">
    <property type="entry name" value="HD/PDEase_dom"/>
</dbReference>
<dbReference type="NCBIfam" id="TIGR00488">
    <property type="entry name" value="bis(5'-nucleosyl)-tetraphosphatase (symmetrical) YqeK"/>
    <property type="match status" value="1"/>
</dbReference>
<dbReference type="NCBIfam" id="TIGR00277">
    <property type="entry name" value="HDIG"/>
    <property type="match status" value="1"/>
</dbReference>
<evidence type="ECO:0000256" key="1">
    <source>
        <dbReference type="ARBA" id="ARBA00012506"/>
    </source>
</evidence>
<proteinExistence type="predicted"/>
<dbReference type="CDD" id="cd00077">
    <property type="entry name" value="HDc"/>
    <property type="match status" value="1"/>
</dbReference>
<evidence type="ECO:0000313" key="9">
    <source>
        <dbReference type="Proteomes" id="UP000593735"/>
    </source>
</evidence>
<dbReference type="RefSeq" id="WP_194369733.1">
    <property type="nucleotide sequence ID" value="NZ_CP063767.1"/>
</dbReference>
<comment type="catalytic activity">
    <reaction evidence="6">
        <text>P(1),P(4)-bis(5'-adenosyl) tetraphosphate + H2O = 2 ADP + 2 H(+)</text>
        <dbReference type="Rhea" id="RHEA:24252"/>
        <dbReference type="ChEBI" id="CHEBI:15377"/>
        <dbReference type="ChEBI" id="CHEBI:15378"/>
        <dbReference type="ChEBI" id="CHEBI:58141"/>
        <dbReference type="ChEBI" id="CHEBI:456216"/>
        <dbReference type="EC" id="3.6.1.41"/>
    </reaction>
</comment>
<organism evidence="8 9">
    <name type="scientific">Thermophilibacter immobilis</name>
    <dbReference type="NCBI Taxonomy" id="2779519"/>
    <lineage>
        <taxon>Bacteria</taxon>
        <taxon>Bacillati</taxon>
        <taxon>Actinomycetota</taxon>
        <taxon>Coriobacteriia</taxon>
        <taxon>Coriobacteriales</taxon>
        <taxon>Atopobiaceae</taxon>
        <taxon>Thermophilibacter</taxon>
    </lineage>
</organism>
<dbReference type="InterPro" id="IPR005249">
    <property type="entry name" value="YqeK"/>
</dbReference>
<dbReference type="InterPro" id="IPR006674">
    <property type="entry name" value="HD_domain"/>
</dbReference>
<dbReference type="PANTHER" id="PTHR35795:SF1">
    <property type="entry name" value="BIS(5'-NUCLEOSYL)-TETRAPHOSPHATASE, SYMMETRICAL"/>
    <property type="match status" value="1"/>
</dbReference>
<evidence type="ECO:0000256" key="2">
    <source>
        <dbReference type="ARBA" id="ARBA00022723"/>
    </source>
</evidence>
<dbReference type="InterPro" id="IPR006675">
    <property type="entry name" value="HDIG_dom"/>
</dbReference>
<dbReference type="Pfam" id="PF01966">
    <property type="entry name" value="HD"/>
    <property type="match status" value="1"/>
</dbReference>
<dbReference type="Gene3D" id="1.10.3210.10">
    <property type="entry name" value="Hypothetical protein af1432"/>
    <property type="match status" value="1"/>
</dbReference>
<dbReference type="EMBL" id="CP063767">
    <property type="protein sequence ID" value="QOY59880.1"/>
    <property type="molecule type" value="Genomic_DNA"/>
</dbReference>
<dbReference type="GO" id="GO:0008803">
    <property type="term" value="F:bis(5'-nucleosyl)-tetraphosphatase (symmetrical) activity"/>
    <property type="evidence" value="ECO:0007669"/>
    <property type="project" value="UniProtKB-EC"/>
</dbReference>
<dbReference type="GO" id="GO:0000166">
    <property type="term" value="F:nucleotide binding"/>
    <property type="evidence" value="ECO:0007669"/>
    <property type="project" value="UniProtKB-KW"/>
</dbReference>
<evidence type="ECO:0000259" key="7">
    <source>
        <dbReference type="PROSITE" id="PS51831"/>
    </source>
</evidence>
<evidence type="ECO:0000256" key="5">
    <source>
        <dbReference type="ARBA" id="ARBA00023004"/>
    </source>
</evidence>
<protein>
    <recommendedName>
        <fullName evidence="1">bis(5'-nucleosyl)-tetraphosphatase (symmetrical)</fullName>
        <ecNumber evidence="1">3.6.1.41</ecNumber>
    </recommendedName>
</protein>